<dbReference type="STRING" id="68895.RR42_s2475"/>
<dbReference type="GO" id="GO:0016020">
    <property type="term" value="C:membrane"/>
    <property type="evidence" value="ECO:0007669"/>
    <property type="project" value="InterPro"/>
</dbReference>
<keyword evidence="10" id="KW-1185">Reference proteome</keyword>
<dbReference type="InterPro" id="IPR001638">
    <property type="entry name" value="Solute-binding_3/MltF_N"/>
</dbReference>
<evidence type="ECO:0000259" key="8">
    <source>
        <dbReference type="SMART" id="SM00062"/>
    </source>
</evidence>
<dbReference type="Pfam" id="PF09084">
    <property type="entry name" value="NMT1"/>
    <property type="match status" value="1"/>
</dbReference>
<gene>
    <name evidence="9" type="ORF">RR42_s2475</name>
</gene>
<dbReference type="GO" id="GO:0042626">
    <property type="term" value="F:ATPase-coupled transmembrane transporter activity"/>
    <property type="evidence" value="ECO:0007669"/>
    <property type="project" value="InterPro"/>
</dbReference>
<dbReference type="Gene3D" id="3.40.190.10">
    <property type="entry name" value="Periplasmic binding protein-like II"/>
    <property type="match status" value="2"/>
</dbReference>
<dbReference type="InterPro" id="IPR015168">
    <property type="entry name" value="SsuA/THI5"/>
</dbReference>
<comment type="subcellular location">
    <subcellularLocation>
        <location evidence="1">Periplasm</location>
    </subcellularLocation>
</comment>
<dbReference type="FunFam" id="3.40.190.10:FF:000050">
    <property type="entry name" value="Sulfonate ABC transporter substrate-binding protein"/>
    <property type="match status" value="1"/>
</dbReference>
<dbReference type="KEGG" id="cbw:RR42_s2475"/>
<evidence type="ECO:0000256" key="6">
    <source>
        <dbReference type="ARBA" id="ARBA00070228"/>
    </source>
</evidence>
<dbReference type="GO" id="GO:0042597">
    <property type="term" value="C:periplasmic space"/>
    <property type="evidence" value="ECO:0007669"/>
    <property type="project" value="UniProtKB-SubCell"/>
</dbReference>
<feature type="domain" description="Solute-binding protein family 3/N-terminal" evidence="8">
    <location>
        <begin position="110"/>
        <end position="330"/>
    </location>
</feature>
<dbReference type="InterPro" id="IPR010067">
    <property type="entry name" value="ABC_SsuA_sub-bd"/>
</dbReference>
<dbReference type="PANTHER" id="PTHR30024:SF42">
    <property type="entry name" value="ALIPHATIC SULFONATES-BINDING PROTEIN-RELATED"/>
    <property type="match status" value="1"/>
</dbReference>
<evidence type="ECO:0000256" key="5">
    <source>
        <dbReference type="ARBA" id="ARBA00055538"/>
    </source>
</evidence>
<evidence type="ECO:0000313" key="9">
    <source>
        <dbReference type="EMBL" id="AJG24057.1"/>
    </source>
</evidence>
<protein>
    <recommendedName>
        <fullName evidence="6">Putative aliphatic sulfonates-binding protein</fullName>
    </recommendedName>
</protein>
<comment type="similarity">
    <text evidence="2">Belongs to the bacterial solute-binding protein SsuA/TauA family.</text>
</comment>
<feature type="region of interest" description="Disordered" evidence="7">
    <location>
        <begin position="1"/>
        <end position="27"/>
    </location>
</feature>
<name>A0A0C4YEA9_9BURK</name>
<keyword evidence="3" id="KW-0813">Transport</keyword>
<comment type="function">
    <text evidence="5">Part of a binding-protein-dependent transport system for aliphatic sulfonates. Putative binding protein.</text>
</comment>
<feature type="compositionally biased region" description="Low complexity" evidence="7">
    <location>
        <begin position="10"/>
        <end position="21"/>
    </location>
</feature>
<dbReference type="EMBL" id="CP010537">
    <property type="protein sequence ID" value="AJG24057.1"/>
    <property type="molecule type" value="Genomic_DNA"/>
</dbReference>
<dbReference type="NCBIfam" id="TIGR01728">
    <property type="entry name" value="SsuA_fam"/>
    <property type="match status" value="1"/>
</dbReference>
<evidence type="ECO:0000256" key="7">
    <source>
        <dbReference type="SAM" id="MobiDB-lite"/>
    </source>
</evidence>
<dbReference type="PANTHER" id="PTHR30024">
    <property type="entry name" value="ALIPHATIC SULFONATES-BINDING PROTEIN-RELATED"/>
    <property type="match status" value="1"/>
</dbReference>
<reference evidence="9 10" key="1">
    <citation type="journal article" date="2015" name="Genome Announc.">
        <title>Complete Genome Sequence of Cupriavidus basilensis 4G11, Isolated from the Oak Ridge Field Research Center Site.</title>
        <authorList>
            <person name="Ray J."/>
            <person name="Waters R.J."/>
            <person name="Skerker J.M."/>
            <person name="Kuehl J.V."/>
            <person name="Price M.N."/>
            <person name="Huang J."/>
            <person name="Chakraborty R."/>
            <person name="Arkin A.P."/>
            <person name="Deutschbauer A."/>
        </authorList>
    </citation>
    <scope>NUCLEOTIDE SEQUENCE [LARGE SCALE GENOMIC DNA]</scope>
    <source>
        <strain evidence="9">4G11</strain>
    </source>
</reference>
<evidence type="ECO:0000256" key="3">
    <source>
        <dbReference type="ARBA" id="ARBA00022448"/>
    </source>
</evidence>
<evidence type="ECO:0000256" key="2">
    <source>
        <dbReference type="ARBA" id="ARBA00010742"/>
    </source>
</evidence>
<proteinExistence type="inferred from homology"/>
<dbReference type="Proteomes" id="UP000031843">
    <property type="component" value="Chromosome secondary"/>
</dbReference>
<dbReference type="AlphaFoldDB" id="A0A0C4YEA9"/>
<evidence type="ECO:0000256" key="4">
    <source>
        <dbReference type="ARBA" id="ARBA00022729"/>
    </source>
</evidence>
<keyword evidence="4" id="KW-0732">Signal</keyword>
<dbReference type="CDD" id="cd13557">
    <property type="entry name" value="PBP2_SsuA"/>
    <property type="match status" value="1"/>
</dbReference>
<organism evidence="9 10">
    <name type="scientific">Cupriavidus basilensis</name>
    <dbReference type="NCBI Taxonomy" id="68895"/>
    <lineage>
        <taxon>Bacteria</taxon>
        <taxon>Pseudomonadati</taxon>
        <taxon>Pseudomonadota</taxon>
        <taxon>Betaproteobacteria</taxon>
        <taxon>Burkholderiales</taxon>
        <taxon>Burkholderiaceae</taxon>
        <taxon>Cupriavidus</taxon>
    </lineage>
</organism>
<dbReference type="SMART" id="SM00062">
    <property type="entry name" value="PBPb"/>
    <property type="match status" value="1"/>
</dbReference>
<dbReference type="SUPFAM" id="SSF53850">
    <property type="entry name" value="Periplasmic binding protein-like II"/>
    <property type="match status" value="1"/>
</dbReference>
<evidence type="ECO:0000256" key="1">
    <source>
        <dbReference type="ARBA" id="ARBA00004418"/>
    </source>
</evidence>
<evidence type="ECO:0000313" key="10">
    <source>
        <dbReference type="Proteomes" id="UP000031843"/>
    </source>
</evidence>
<accession>A0A0C4YEA9</accession>
<dbReference type="NCBIfam" id="NF008588">
    <property type="entry name" value="PRK11553.1"/>
    <property type="match status" value="1"/>
</dbReference>
<sequence>MRSLESSCTNRNARAAGNAAGKQDATDRRNVLATARRPPQFYPNAITFVPLLARFRNHRAASLPQTLATASSTSENIAMHPFRQWLPVVGRALAIAALSWSAAGHAADASVRVGYQKAGLLAVLKAQGSLEKKLAPLGFKVEWKEFPAGPQLLEALNAGGIDFGYTGAPPAVFAQAARANFVYVGAEPGGKTNEALFVLETSPIRSVADLRGKRIALQKGSSSNYLLVQLLNKHGLALQDIQPIYLPPADARAAFESGNVDAWVVWDPYYALAQKALKVRTIADYEGVPSPFNFYEAANGFVKAQPQVVNAILEQLRATGLWVVKNPGETAALLAPAVGLDAQVVQTWLKRVPYGATPVTPEVIAAQQRVADLFHEQKLIPTAVKVKDNVWQASFPLAGQ</sequence>